<proteinExistence type="predicted"/>
<dbReference type="EMBL" id="NCKU01001792">
    <property type="protein sequence ID" value="RWS11245.1"/>
    <property type="molecule type" value="Genomic_DNA"/>
</dbReference>
<dbReference type="EMBL" id="NCKU01002079">
    <property type="protein sequence ID" value="RWS10485.1"/>
    <property type="molecule type" value="Genomic_DNA"/>
</dbReference>
<reference evidence="2 5" key="1">
    <citation type="journal article" date="2018" name="Gigascience">
        <title>Genomes of trombidid mites reveal novel predicted allergens and laterally-transferred genes associated with secondary metabolism.</title>
        <authorList>
            <person name="Dong X."/>
            <person name="Chaisiri K."/>
            <person name="Xia D."/>
            <person name="Armstrong S.D."/>
            <person name="Fang Y."/>
            <person name="Donnelly M.J."/>
            <person name="Kadowaki T."/>
            <person name="McGarry J.W."/>
            <person name="Darby A.C."/>
            <person name="Makepeace B.L."/>
        </authorList>
    </citation>
    <scope>NUCLEOTIDE SEQUENCE [LARGE SCALE GENOMIC DNA]</scope>
    <source>
        <strain evidence="2">UoL-WK</strain>
    </source>
</reference>
<dbReference type="Pfam" id="PF01826">
    <property type="entry name" value="TIL"/>
    <property type="match status" value="1"/>
</dbReference>
<dbReference type="SUPFAM" id="SSF57567">
    <property type="entry name" value="Serine protease inhibitors"/>
    <property type="match status" value="1"/>
</dbReference>
<evidence type="ECO:0000313" key="5">
    <source>
        <dbReference type="Proteomes" id="UP000285301"/>
    </source>
</evidence>
<dbReference type="AlphaFoldDB" id="A0A3S3PIW1"/>
<evidence type="ECO:0000259" key="1">
    <source>
        <dbReference type="Pfam" id="PF01826"/>
    </source>
</evidence>
<feature type="domain" description="TIL" evidence="1">
    <location>
        <begin position="12"/>
        <end position="51"/>
    </location>
</feature>
<gene>
    <name evidence="4" type="ORF">B4U79_18049</name>
    <name evidence="3" type="ORF">B4U79_18051</name>
    <name evidence="2" type="ORF">B4U79_18083</name>
</gene>
<reference evidence="2" key="2">
    <citation type="submission" date="2018-11" db="EMBL/GenBank/DDBJ databases">
        <title>Trombidioid mite genomics.</title>
        <authorList>
            <person name="Dong X."/>
        </authorList>
    </citation>
    <scope>NUCLEOTIDE SEQUENCE</scope>
    <source>
        <strain evidence="2">UoL-WK</strain>
    </source>
</reference>
<evidence type="ECO:0000313" key="4">
    <source>
        <dbReference type="EMBL" id="RWS11268.1"/>
    </source>
</evidence>
<protein>
    <recommendedName>
        <fullName evidence="1">TIL domain-containing protein</fullName>
    </recommendedName>
</protein>
<dbReference type="InterPro" id="IPR036084">
    <property type="entry name" value="Ser_inhib-like_sf"/>
</dbReference>
<dbReference type="Gene3D" id="2.10.25.10">
    <property type="entry name" value="Laminin"/>
    <property type="match status" value="1"/>
</dbReference>
<dbReference type="InterPro" id="IPR002919">
    <property type="entry name" value="TIL_dom"/>
</dbReference>
<accession>A0A3S3PIW1</accession>
<sequence>MRIFICQSYISCERGEIHTQCGTTCPLTCANIEKPPQHCEDNCFVGCVCREVNQSGYENVS</sequence>
<evidence type="ECO:0000313" key="3">
    <source>
        <dbReference type="EMBL" id="RWS11245.1"/>
    </source>
</evidence>
<dbReference type="OrthoDB" id="2425976at2759"/>
<keyword evidence="5" id="KW-1185">Reference proteome</keyword>
<organism evidence="2 5">
    <name type="scientific">Dinothrombium tinctorium</name>
    <dbReference type="NCBI Taxonomy" id="1965070"/>
    <lineage>
        <taxon>Eukaryota</taxon>
        <taxon>Metazoa</taxon>
        <taxon>Ecdysozoa</taxon>
        <taxon>Arthropoda</taxon>
        <taxon>Chelicerata</taxon>
        <taxon>Arachnida</taxon>
        <taxon>Acari</taxon>
        <taxon>Acariformes</taxon>
        <taxon>Trombidiformes</taxon>
        <taxon>Prostigmata</taxon>
        <taxon>Anystina</taxon>
        <taxon>Parasitengona</taxon>
        <taxon>Trombidioidea</taxon>
        <taxon>Trombidiidae</taxon>
        <taxon>Dinothrombium</taxon>
    </lineage>
</organism>
<dbReference type="CDD" id="cd19941">
    <property type="entry name" value="TIL"/>
    <property type="match status" value="1"/>
</dbReference>
<evidence type="ECO:0000313" key="2">
    <source>
        <dbReference type="EMBL" id="RWS10485.1"/>
    </source>
</evidence>
<comment type="caution">
    <text evidence="2">The sequence shown here is derived from an EMBL/GenBank/DDBJ whole genome shotgun (WGS) entry which is preliminary data.</text>
</comment>
<name>A0A3S3PIW1_9ACAR</name>
<dbReference type="Proteomes" id="UP000285301">
    <property type="component" value="Unassembled WGS sequence"/>
</dbReference>
<dbReference type="EMBL" id="NCKU01001784">
    <property type="protein sequence ID" value="RWS11268.1"/>
    <property type="molecule type" value="Genomic_DNA"/>
</dbReference>